<accession>A0A932CQB8</accession>
<evidence type="ECO:0000313" key="3">
    <source>
        <dbReference type="Proteomes" id="UP000769766"/>
    </source>
</evidence>
<evidence type="ECO:0000313" key="2">
    <source>
        <dbReference type="EMBL" id="MBI2877191.1"/>
    </source>
</evidence>
<name>A0A932CQB8_UNCTE</name>
<gene>
    <name evidence="2" type="ORF">HYY20_09945</name>
</gene>
<protein>
    <submittedName>
        <fullName evidence="2">Beta-propeller domain-containing protein</fullName>
    </submittedName>
</protein>
<comment type="caution">
    <text evidence="2">The sequence shown here is derived from an EMBL/GenBank/DDBJ whole genome shotgun (WGS) entry which is preliminary data.</text>
</comment>
<dbReference type="InterPro" id="IPR019198">
    <property type="entry name" value="Beta_propeller_containing"/>
</dbReference>
<feature type="region of interest" description="Disordered" evidence="1">
    <location>
        <begin position="832"/>
        <end position="853"/>
    </location>
</feature>
<organism evidence="2 3">
    <name type="scientific">Tectimicrobiota bacterium</name>
    <dbReference type="NCBI Taxonomy" id="2528274"/>
    <lineage>
        <taxon>Bacteria</taxon>
        <taxon>Pseudomonadati</taxon>
        <taxon>Nitrospinota/Tectimicrobiota group</taxon>
        <taxon>Candidatus Tectimicrobiota</taxon>
    </lineage>
</organism>
<sequence>MTGHTILTKRRLSFRALSIGYLMILLLLSRGSVASARIKPEPVGLNLVNAQERVTIRLKRPIYRRTILKRHIQVQDALGKEVAVSATMGAGGKSVTVHPPAGGYTPGMTYTVRIRATLRSRSGQPLLQRPILQRFKIAEAIGEGHTALPVVGSYEKLKQLLTDASASGPSPMVRGRQGGPIVLAETNAGATRGLVSGAQGDYSTTNLQVEGVDEADLVKTDGAYLYQVNRRRIVVAQAVPAAEMEIVQEIAFEDQNFYPTELYVDDAHLVVLGTRYREMQVQENVRGSLPIARAGRGDRRMAFSLWRDLSTTRALVYDIANKANIRQVRELELEGRLLSSRKIDAVLYLVVSQAAYLSEETPGKAGESRPSYRDSATGGAWAPIDYPEIHYFPNSLEANYLLIAGLNLAQPEEAARISTYLGAGHQIYVSRQHLYVAASRYHYETFAEEALGAPVALFEGVSSSEQTDVFKFALKDGRADYVGQGQVPGTILNQFSMDELSQEEDNVYFRIATTTQGTWQPDGESPSQNHLYILDAQMARIGQLENIAPGEQIYATRFMGKRLYLVTFRQVDPFFVIDLQDPSHPAILGALKIPGYSTYLHPYDDTHILGFGKETIEVPLSDERGNPRGTVALTLGMKVALFDVSAVDRPVELFSERIGDRGTESELLYNHKALLFSREKGLLAFPVTVMEVREPDQTGGSGTQGFPPYGTFAFQGAYVYQLDLDRGFQRRGQIAHLSEAEMAEIANGQWSYSDRFIQRVLSIGDTLYTLSEGRIMAHDLAELAEQGSVEIPPAVEEEAFSLHTGFTLTQYGVMDIPPIEVEDNVVEASMITTPPTTSPVDPLRLPPLVAPQR</sequence>
<dbReference type="EMBL" id="JACPRF010000301">
    <property type="protein sequence ID" value="MBI2877191.1"/>
    <property type="molecule type" value="Genomic_DNA"/>
</dbReference>
<evidence type="ECO:0000256" key="1">
    <source>
        <dbReference type="SAM" id="MobiDB-lite"/>
    </source>
</evidence>
<reference evidence="2" key="1">
    <citation type="submission" date="2020-07" db="EMBL/GenBank/DDBJ databases">
        <title>Huge and variable diversity of episymbiotic CPR bacteria and DPANN archaea in groundwater ecosystems.</title>
        <authorList>
            <person name="He C.Y."/>
            <person name="Keren R."/>
            <person name="Whittaker M."/>
            <person name="Farag I.F."/>
            <person name="Doudna J."/>
            <person name="Cate J.H.D."/>
            <person name="Banfield J.F."/>
        </authorList>
    </citation>
    <scope>NUCLEOTIDE SEQUENCE</scope>
    <source>
        <strain evidence="2">NC_groundwater_672_Ag_B-0.1um_62_36</strain>
    </source>
</reference>
<dbReference type="Pfam" id="PF09826">
    <property type="entry name" value="Beta_propel"/>
    <property type="match status" value="1"/>
</dbReference>
<feature type="compositionally biased region" description="Pro residues" evidence="1">
    <location>
        <begin position="844"/>
        <end position="853"/>
    </location>
</feature>
<dbReference type="Proteomes" id="UP000769766">
    <property type="component" value="Unassembled WGS sequence"/>
</dbReference>
<dbReference type="AlphaFoldDB" id="A0A932CQB8"/>
<proteinExistence type="predicted"/>